<evidence type="ECO:0000256" key="6">
    <source>
        <dbReference type="ARBA" id="ARBA00023136"/>
    </source>
</evidence>
<evidence type="ECO:0000256" key="8">
    <source>
        <dbReference type="SAM" id="Phobius"/>
    </source>
</evidence>
<feature type="transmembrane region" description="Helical" evidence="8">
    <location>
        <begin position="119"/>
        <end position="138"/>
    </location>
</feature>
<keyword evidence="4 7" id="KW-0812">Transmembrane</keyword>
<feature type="transmembrane region" description="Helical" evidence="8">
    <location>
        <begin position="208"/>
        <end position="230"/>
    </location>
</feature>
<evidence type="ECO:0000256" key="3">
    <source>
        <dbReference type="ARBA" id="ARBA00022448"/>
    </source>
</evidence>
<dbReference type="RefSeq" id="XP_033537841.1">
    <property type="nucleotide sequence ID" value="XM_033682403.1"/>
</dbReference>
<dbReference type="Proteomes" id="UP000504638">
    <property type="component" value="Unplaced"/>
</dbReference>
<reference evidence="9 11" key="1">
    <citation type="submission" date="2020-01" db="EMBL/GenBank/DDBJ databases">
        <authorList>
            <consortium name="DOE Joint Genome Institute"/>
            <person name="Haridas S."/>
            <person name="Albert R."/>
            <person name="Binder M."/>
            <person name="Bloem J."/>
            <person name="Labutti K."/>
            <person name="Salamov A."/>
            <person name="Andreopoulos B."/>
            <person name="Baker S.E."/>
            <person name="Barry K."/>
            <person name="Bills G."/>
            <person name="Bluhm B.H."/>
            <person name="Cannon C."/>
            <person name="Castanera R."/>
            <person name="Culley D.E."/>
            <person name="Daum C."/>
            <person name="Ezra D."/>
            <person name="Gonzalez J.B."/>
            <person name="Henrissat B."/>
            <person name="Kuo A."/>
            <person name="Liang C."/>
            <person name="Lipzen A."/>
            <person name="Lutzoni F."/>
            <person name="Magnuson J."/>
            <person name="Mondo S."/>
            <person name="Nolan M."/>
            <person name="Ohm R."/>
            <person name="Pangilinan J."/>
            <person name="Park H.-J."/>
            <person name="Ramirez L."/>
            <person name="Alfaro M."/>
            <person name="Sun H."/>
            <person name="Tritt A."/>
            <person name="Yoshinaga Y."/>
            <person name="Zwiers L.-H."/>
            <person name="Turgeon B.G."/>
            <person name="Goodwin S.B."/>
            <person name="Spatafora J.W."/>
            <person name="Crous P.W."/>
            <person name="Grigoriev I.V."/>
        </authorList>
    </citation>
    <scope>NUCLEOTIDE SEQUENCE</scope>
    <source>
        <strain evidence="9 11">CBS 781.70</strain>
    </source>
</reference>
<keyword evidence="10" id="KW-1185">Reference proteome</keyword>
<proteinExistence type="inferred from homology"/>
<gene>
    <name evidence="9 11" type="ORF">P152DRAFT_504936</name>
</gene>
<dbReference type="PRINTS" id="PR00783">
    <property type="entry name" value="MINTRINSICP"/>
</dbReference>
<name>A0A6G1GEB2_9PEZI</name>
<accession>A0A6G1GEB2</accession>
<reference evidence="11" key="3">
    <citation type="submission" date="2025-04" db="UniProtKB">
        <authorList>
            <consortium name="RefSeq"/>
        </authorList>
    </citation>
    <scope>IDENTIFICATION</scope>
    <source>
        <strain evidence="11">CBS 781.70</strain>
    </source>
</reference>
<dbReference type="PANTHER" id="PTHR43829:SF14">
    <property type="entry name" value="AQUAPORIN 3"/>
    <property type="match status" value="1"/>
</dbReference>
<evidence type="ECO:0000256" key="4">
    <source>
        <dbReference type="ARBA" id="ARBA00022692"/>
    </source>
</evidence>
<dbReference type="GO" id="GO:0005886">
    <property type="term" value="C:plasma membrane"/>
    <property type="evidence" value="ECO:0007669"/>
    <property type="project" value="TreeGrafter"/>
</dbReference>
<dbReference type="AlphaFoldDB" id="A0A6G1GEB2"/>
<evidence type="ECO:0000256" key="1">
    <source>
        <dbReference type="ARBA" id="ARBA00004141"/>
    </source>
</evidence>
<evidence type="ECO:0000313" key="9">
    <source>
        <dbReference type="EMBL" id="KAF1816210.1"/>
    </source>
</evidence>
<dbReference type="EMBL" id="ML975150">
    <property type="protein sequence ID" value="KAF1816210.1"/>
    <property type="molecule type" value="Genomic_DNA"/>
</dbReference>
<dbReference type="GO" id="GO:0015250">
    <property type="term" value="F:water channel activity"/>
    <property type="evidence" value="ECO:0007669"/>
    <property type="project" value="TreeGrafter"/>
</dbReference>
<comment type="subcellular location">
    <subcellularLocation>
        <location evidence="1">Membrane</location>
        <topology evidence="1">Multi-pass membrane protein</topology>
    </subcellularLocation>
</comment>
<reference evidence="11" key="2">
    <citation type="submission" date="2020-04" db="EMBL/GenBank/DDBJ databases">
        <authorList>
            <consortium name="NCBI Genome Project"/>
        </authorList>
    </citation>
    <scope>NUCLEOTIDE SEQUENCE</scope>
    <source>
        <strain evidence="11">CBS 781.70</strain>
    </source>
</reference>
<keyword evidence="6 8" id="KW-0472">Membrane</keyword>
<dbReference type="OrthoDB" id="3222at2759"/>
<evidence type="ECO:0000313" key="11">
    <source>
        <dbReference type="RefSeq" id="XP_033537841.1"/>
    </source>
</evidence>
<sequence length="327" mass="35698">MELGVTEAVQKHVHRHVIERHPVTQRRLAFEHSRPRLLREMAAEATGVFIYVYPGIASTASFTLNHMEAQFSSIFQIGWAYALGIAFAIITSAATSGGHFSPGITLSLAIFRGFPWKKVPFYIAAQIFGAFLAGVLLMGQYHEQISLYAATTTKAGLGTVFNGGPASILVTLPMPTQTNQGSLVLIEFFVDTFLGLVIWSVLDPGNPFIHPAGAPFVVGLAYAAMIWGFAPATISTNMARDLGCRLAAAVFYGWDVFSYMNYSWISIIINIPATLVAVSYYEVVMRDSLDRIAKGVTRHESGDEGLYRHLSKTGKLDRLATELSLGV</sequence>
<dbReference type="GO" id="GO:0015254">
    <property type="term" value="F:glycerol channel activity"/>
    <property type="evidence" value="ECO:0007669"/>
    <property type="project" value="TreeGrafter"/>
</dbReference>
<keyword evidence="5 8" id="KW-1133">Transmembrane helix</keyword>
<dbReference type="Gene3D" id="1.20.1080.10">
    <property type="entry name" value="Glycerol uptake facilitator protein"/>
    <property type="match status" value="1"/>
</dbReference>
<evidence type="ECO:0000256" key="2">
    <source>
        <dbReference type="ARBA" id="ARBA00006175"/>
    </source>
</evidence>
<dbReference type="InterPro" id="IPR000425">
    <property type="entry name" value="MIP"/>
</dbReference>
<feature type="transmembrane region" description="Helical" evidence="8">
    <location>
        <begin position="183"/>
        <end position="202"/>
    </location>
</feature>
<dbReference type="InterPro" id="IPR050363">
    <property type="entry name" value="MIP/Aquaporin"/>
</dbReference>
<feature type="transmembrane region" description="Helical" evidence="8">
    <location>
        <begin position="265"/>
        <end position="284"/>
    </location>
</feature>
<evidence type="ECO:0000313" key="10">
    <source>
        <dbReference type="Proteomes" id="UP000504638"/>
    </source>
</evidence>
<dbReference type="GeneID" id="54422973"/>
<evidence type="ECO:0000256" key="7">
    <source>
        <dbReference type="RuleBase" id="RU000477"/>
    </source>
</evidence>
<dbReference type="InterPro" id="IPR023271">
    <property type="entry name" value="Aquaporin-like"/>
</dbReference>
<dbReference type="PANTHER" id="PTHR43829">
    <property type="entry name" value="AQUAPORIN OR AQUAGLYCEROPORIN RELATED"/>
    <property type="match status" value="1"/>
</dbReference>
<dbReference type="SUPFAM" id="SSF81338">
    <property type="entry name" value="Aquaporin-like"/>
    <property type="match status" value="1"/>
</dbReference>
<organism evidence="9">
    <name type="scientific">Eremomyces bilateralis CBS 781.70</name>
    <dbReference type="NCBI Taxonomy" id="1392243"/>
    <lineage>
        <taxon>Eukaryota</taxon>
        <taxon>Fungi</taxon>
        <taxon>Dikarya</taxon>
        <taxon>Ascomycota</taxon>
        <taxon>Pezizomycotina</taxon>
        <taxon>Dothideomycetes</taxon>
        <taxon>Dothideomycetes incertae sedis</taxon>
        <taxon>Eremomycetales</taxon>
        <taxon>Eremomycetaceae</taxon>
        <taxon>Eremomyces</taxon>
    </lineage>
</organism>
<keyword evidence="3 7" id="KW-0813">Transport</keyword>
<dbReference type="Pfam" id="PF00230">
    <property type="entry name" value="MIP"/>
    <property type="match status" value="1"/>
</dbReference>
<protein>
    <submittedName>
        <fullName evidence="9 11">Aquaporin-like protein</fullName>
    </submittedName>
</protein>
<evidence type="ECO:0000256" key="5">
    <source>
        <dbReference type="ARBA" id="ARBA00022989"/>
    </source>
</evidence>
<comment type="similarity">
    <text evidence="2 7">Belongs to the MIP/aquaporin (TC 1.A.8) family.</text>
</comment>
<feature type="transmembrane region" description="Helical" evidence="8">
    <location>
        <begin position="79"/>
        <end position="99"/>
    </location>
</feature>
<feature type="transmembrane region" description="Helical" evidence="8">
    <location>
        <begin position="48"/>
        <end position="67"/>
    </location>
</feature>